<dbReference type="Proteomes" id="UP000223831">
    <property type="component" value="Genome"/>
</dbReference>
<organism evidence="1 2">
    <name type="scientific">Mycobacterium phage Nazo</name>
    <dbReference type="NCBI Taxonomy" id="1897547"/>
    <lineage>
        <taxon>Viruses</taxon>
        <taxon>Duplodnaviria</taxon>
        <taxon>Heunggongvirae</taxon>
        <taxon>Uroviricota</taxon>
        <taxon>Caudoviricetes</taxon>
        <taxon>Pclasvirinae</taxon>
        <taxon>Bignuzvirus</taxon>
        <taxon>Bignuzvirus bignuz</taxon>
    </lineage>
</organism>
<proteinExistence type="predicted"/>
<evidence type="ECO:0000313" key="1">
    <source>
        <dbReference type="EMBL" id="AOT24893.1"/>
    </source>
</evidence>
<dbReference type="EMBL" id="KX641262">
    <property type="protein sequence ID" value="AOT24893.1"/>
    <property type="molecule type" value="Genomic_DNA"/>
</dbReference>
<evidence type="ECO:0000313" key="2">
    <source>
        <dbReference type="Proteomes" id="UP000223831"/>
    </source>
</evidence>
<accession>A0A1D8EV24</accession>
<gene>
    <name evidence="1" type="primary">54</name>
    <name evidence="1" type="ORF">PBI_NAZO_54</name>
</gene>
<sequence length="80" mass="8651">MLIWKNHDHVIGAQTAIGARGTYSVQRVGPQWLLQGTGHDGLDMLELPPGGKPFASIDSARTWANELDRVPSGEWQVSGA</sequence>
<reference evidence="1 2" key="1">
    <citation type="submission" date="2016-07" db="EMBL/GenBank/DDBJ databases">
        <authorList>
            <person name="Adam N."/>
            <person name="Zuma S.H."/>
            <person name="Shabalala X.C."/>
            <person name="Zuke Z.H."/>
            <person name="Mpangane S."/>
            <person name="Maenetje N."/>
            <person name="Lafia M."/>
            <person name="Tshabalala L.M."/>
            <person name="Zwane T.C."/>
            <person name="Garlena R.A."/>
            <person name="Russell D.A."/>
            <person name="Bowman C.A."/>
            <person name="Rubin E."/>
            <person name="Larsen M.H."/>
            <person name="Guerrero C.A."/>
            <person name="Jacobs-Sera D."/>
            <person name="Hatfull G.F."/>
        </authorList>
    </citation>
    <scope>NUCLEOTIDE SEQUENCE [LARGE SCALE GENOMIC DNA]</scope>
</reference>
<name>A0A1D8EV24_9CAUD</name>
<protein>
    <submittedName>
        <fullName evidence="1">Uncharacterized protein</fullName>
    </submittedName>
</protein>